<keyword evidence="1" id="KW-0472">Membrane</keyword>
<accession>A0A9D1UDK7</accession>
<proteinExistence type="predicted"/>
<sequence length="274" mass="30316">MRKLLRANLMRLRRSRAFWICLAGCLLFGGFMLMSEYNEMANYGLEVRIDDIFLSLIAMIGIAAAAFVTMYVGTDYSDGTIRNKIIIGHRRKDIYLANFLTCAFGNLVFYLAYLVVVCAVGIPIFGSFMTKPSVLALWLLDAVLLILVYAALFNLLSMLCANKAVAAVVSLVLIFGFLMLASGLLNLLSQPEMIEQATSVDGEFLIETVKNPAYPTEGERKLLQFLVDFIPTGQGFQIVGQEIVHPVTMALYSIGIIIVANGVGIWRFGKKDLK</sequence>
<feature type="transmembrane region" description="Helical" evidence="1">
    <location>
        <begin position="249"/>
        <end position="269"/>
    </location>
</feature>
<evidence type="ECO:0000313" key="2">
    <source>
        <dbReference type="EMBL" id="HIW83924.1"/>
    </source>
</evidence>
<evidence type="ECO:0000256" key="1">
    <source>
        <dbReference type="SAM" id="Phobius"/>
    </source>
</evidence>
<dbReference type="Proteomes" id="UP000824263">
    <property type="component" value="Unassembled WGS sequence"/>
</dbReference>
<dbReference type="EMBL" id="DXGF01000117">
    <property type="protein sequence ID" value="HIW83924.1"/>
    <property type="molecule type" value="Genomic_DNA"/>
</dbReference>
<feature type="transmembrane region" description="Helical" evidence="1">
    <location>
        <begin position="164"/>
        <end position="185"/>
    </location>
</feature>
<dbReference type="PANTHER" id="PTHR37305">
    <property type="entry name" value="INTEGRAL MEMBRANE PROTEIN-RELATED"/>
    <property type="match status" value="1"/>
</dbReference>
<reference evidence="2" key="2">
    <citation type="submission" date="2021-04" db="EMBL/GenBank/DDBJ databases">
        <authorList>
            <person name="Gilroy R."/>
        </authorList>
    </citation>
    <scope>NUCLEOTIDE SEQUENCE</scope>
    <source>
        <strain evidence="2">ChiSxjej1B13-11762</strain>
    </source>
</reference>
<feature type="transmembrane region" description="Helical" evidence="1">
    <location>
        <begin position="94"/>
        <end position="122"/>
    </location>
</feature>
<feature type="transmembrane region" description="Helical" evidence="1">
    <location>
        <begin position="51"/>
        <end position="73"/>
    </location>
</feature>
<comment type="caution">
    <text evidence="2">The sequence shown here is derived from an EMBL/GenBank/DDBJ whole genome shotgun (WGS) entry which is preliminary data.</text>
</comment>
<dbReference type="AlphaFoldDB" id="A0A9D1UDK7"/>
<dbReference type="Pfam" id="PF12730">
    <property type="entry name" value="ABC2_membrane_4"/>
    <property type="match status" value="1"/>
</dbReference>
<feature type="transmembrane region" description="Helical" evidence="1">
    <location>
        <begin position="134"/>
        <end position="152"/>
    </location>
</feature>
<dbReference type="PANTHER" id="PTHR37305:SF1">
    <property type="entry name" value="MEMBRANE PROTEIN"/>
    <property type="match status" value="1"/>
</dbReference>
<keyword evidence="1" id="KW-0812">Transmembrane</keyword>
<name>A0A9D1UDK7_9FIRM</name>
<evidence type="ECO:0000313" key="3">
    <source>
        <dbReference type="Proteomes" id="UP000824263"/>
    </source>
</evidence>
<reference evidence="2" key="1">
    <citation type="journal article" date="2021" name="PeerJ">
        <title>Extensive microbial diversity within the chicken gut microbiome revealed by metagenomics and culture.</title>
        <authorList>
            <person name="Gilroy R."/>
            <person name="Ravi A."/>
            <person name="Getino M."/>
            <person name="Pursley I."/>
            <person name="Horton D.L."/>
            <person name="Alikhan N.F."/>
            <person name="Baker D."/>
            <person name="Gharbi K."/>
            <person name="Hall N."/>
            <person name="Watson M."/>
            <person name="Adriaenssens E.M."/>
            <person name="Foster-Nyarko E."/>
            <person name="Jarju S."/>
            <person name="Secka A."/>
            <person name="Antonio M."/>
            <person name="Oren A."/>
            <person name="Chaudhuri R.R."/>
            <person name="La Ragione R."/>
            <person name="Hildebrand F."/>
            <person name="Pallen M.J."/>
        </authorList>
    </citation>
    <scope>NUCLEOTIDE SEQUENCE</scope>
    <source>
        <strain evidence="2">ChiSxjej1B13-11762</strain>
    </source>
</reference>
<dbReference type="GO" id="GO:0140359">
    <property type="term" value="F:ABC-type transporter activity"/>
    <property type="evidence" value="ECO:0007669"/>
    <property type="project" value="InterPro"/>
</dbReference>
<keyword evidence="1" id="KW-1133">Transmembrane helix</keyword>
<protein>
    <submittedName>
        <fullName evidence="2">ABC transporter permease</fullName>
    </submittedName>
</protein>
<organism evidence="2 3">
    <name type="scientific">Candidatus Dorea gallistercoris</name>
    <dbReference type="NCBI Taxonomy" id="2838542"/>
    <lineage>
        <taxon>Bacteria</taxon>
        <taxon>Bacillati</taxon>
        <taxon>Bacillota</taxon>
        <taxon>Clostridia</taxon>
        <taxon>Lachnospirales</taxon>
        <taxon>Lachnospiraceae</taxon>
        <taxon>Dorea</taxon>
    </lineage>
</organism>
<gene>
    <name evidence="2" type="ORF">H9873_06355</name>
</gene>
<dbReference type="GO" id="GO:0005886">
    <property type="term" value="C:plasma membrane"/>
    <property type="evidence" value="ECO:0007669"/>
    <property type="project" value="UniProtKB-SubCell"/>
</dbReference>